<keyword evidence="1" id="KW-0963">Cytoplasm</keyword>
<dbReference type="VEuPathDB" id="TriTrypDB:TcCL_ESM04613"/>
<accession>A0A2V2V5Z7</accession>
<keyword evidence="4" id="KW-0143">Chaperone</keyword>
<dbReference type="GO" id="GO:0042026">
    <property type="term" value="P:protein refolding"/>
    <property type="evidence" value="ECO:0007669"/>
    <property type="project" value="TreeGrafter"/>
</dbReference>
<dbReference type="GO" id="GO:0044183">
    <property type="term" value="F:protein folding chaperone"/>
    <property type="evidence" value="ECO:0007669"/>
    <property type="project" value="TreeGrafter"/>
</dbReference>
<protein>
    <submittedName>
        <fullName evidence="6">Uncharacterized protein</fullName>
    </submittedName>
</protein>
<dbReference type="VEuPathDB" id="TriTrypDB:TcYC6_0096140"/>
<dbReference type="InterPro" id="IPR016153">
    <property type="entry name" value="Heat_shock_Hsp33_N"/>
</dbReference>
<dbReference type="VEuPathDB" id="TriTrypDB:TcCLB.509055.69"/>
<dbReference type="GO" id="GO:0051082">
    <property type="term" value="F:unfolded protein binding"/>
    <property type="evidence" value="ECO:0007669"/>
    <property type="project" value="InterPro"/>
</dbReference>
<dbReference type="VEuPathDB" id="TriTrypDB:C3747_89g170"/>
<dbReference type="AlphaFoldDB" id="A0A2V2V5Z7"/>
<reference evidence="6 7" key="1">
    <citation type="journal article" date="2018" name="Microb. Genom.">
        <title>Expanding an expanded genome: long-read sequencing of Trypanosoma cruzi.</title>
        <authorList>
            <person name="Berna L."/>
            <person name="Rodriguez M."/>
            <person name="Chiribao M.L."/>
            <person name="Parodi-Talice A."/>
            <person name="Pita S."/>
            <person name="Rijo G."/>
            <person name="Alvarez-Valin F."/>
            <person name="Robello C."/>
        </authorList>
    </citation>
    <scope>NUCLEOTIDE SEQUENCE [LARGE SCALE GENOMIC DNA]</scope>
    <source>
        <strain evidence="6 7">Dm28c</strain>
    </source>
</reference>
<dbReference type="SUPFAM" id="SSF64397">
    <property type="entry name" value="Hsp33 domain"/>
    <property type="match status" value="1"/>
</dbReference>
<dbReference type="VEuPathDB" id="TriTrypDB:C4B63_42g88"/>
<dbReference type="InterPro" id="IPR016154">
    <property type="entry name" value="Heat_shock_Hsp33_C"/>
</dbReference>
<dbReference type="Pfam" id="PF01430">
    <property type="entry name" value="HSP33"/>
    <property type="match status" value="1"/>
</dbReference>
<keyword evidence="3" id="KW-1015">Disulfide bond</keyword>
<evidence type="ECO:0000256" key="3">
    <source>
        <dbReference type="ARBA" id="ARBA00023157"/>
    </source>
</evidence>
<dbReference type="VEuPathDB" id="TriTrypDB:TcG_00379"/>
<evidence type="ECO:0000256" key="5">
    <source>
        <dbReference type="ARBA" id="ARBA00023284"/>
    </source>
</evidence>
<dbReference type="GO" id="GO:0005737">
    <property type="term" value="C:cytoplasm"/>
    <property type="evidence" value="ECO:0007669"/>
    <property type="project" value="InterPro"/>
</dbReference>
<evidence type="ECO:0000256" key="4">
    <source>
        <dbReference type="ARBA" id="ARBA00023186"/>
    </source>
</evidence>
<proteinExistence type="predicted"/>
<dbReference type="InterPro" id="IPR000397">
    <property type="entry name" value="Heat_shock_Hsp33"/>
</dbReference>
<keyword evidence="2" id="KW-0862">Zinc</keyword>
<dbReference type="VEuPathDB" id="TriTrypDB:TcBrA4_0029860"/>
<keyword evidence="5" id="KW-0676">Redox-active center</keyword>
<dbReference type="VEuPathDB" id="TriTrypDB:ECC02_000242"/>
<dbReference type="Gene3D" id="3.90.1280.10">
    <property type="entry name" value="HSP33 redox switch-like"/>
    <property type="match status" value="1"/>
</dbReference>
<dbReference type="PANTHER" id="PTHR30111:SF1">
    <property type="entry name" value="33 KDA CHAPERONIN"/>
    <property type="match status" value="1"/>
</dbReference>
<name>A0A2V2V5Z7_TRYCR</name>
<dbReference type="VEuPathDB" id="TriTrypDB:Tc_MARK_8308"/>
<dbReference type="VEuPathDB" id="TriTrypDB:TCDM_01485"/>
<sequence>MRWTWPARCAANTLAPAREMERRLRSRDMTLRVTTKDGTLRLVYASTLGLLRETLRRHRLAARTHGCCPFLELLGTHLSFTNILAALQEGEERVSSRFTADEATVVTEALALGECRCCVHGDNNGSIEGPPFPLIVERALYGRRQAFTSATSARFDRIFSEDEEEINDADVMSTLRIGLKNTPCEKLMEYFRHNISLHGYNFFCQSEGLTSALWCCTHLGDPSIQQALAFCAEDVLMHDAAGNSLEADTKLDLALERSGLSYGVLLQPLLAGEAVEMDIRRLQRVIMDASINTPDVFCELTHRAVENGLACQDNIALFTGDYEGAYAIATAARQSTQDPALAMRAVEKVRCKLGFNEFRLSLDSAAIVRNGVDYFCRCSKKNFMRSVVTLPKEELLRLMHETSFRCTFCAKEHPLQPEDWQKAMQGLVE</sequence>
<dbReference type="PANTHER" id="PTHR30111">
    <property type="entry name" value="33 KDA CHAPERONIN"/>
    <property type="match status" value="1"/>
</dbReference>
<comment type="caution">
    <text evidence="6">The sequence shown here is derived from an EMBL/GenBank/DDBJ whole genome shotgun (WGS) entry which is preliminary data.</text>
</comment>
<dbReference type="VEuPathDB" id="TriTrypDB:BCY84_00931"/>
<dbReference type="VEuPathDB" id="TriTrypDB:TcCLB.509965.120"/>
<evidence type="ECO:0000313" key="7">
    <source>
        <dbReference type="Proteomes" id="UP000246121"/>
    </source>
</evidence>
<evidence type="ECO:0000256" key="1">
    <source>
        <dbReference type="ARBA" id="ARBA00022490"/>
    </source>
</evidence>
<gene>
    <name evidence="6" type="ORF">C4B63_42g88</name>
</gene>
<dbReference type="VEuPathDB" id="TriTrypDB:TcCLB.509057.10"/>
<dbReference type="EMBL" id="PRFA01000042">
    <property type="protein sequence ID" value="PWU91704.1"/>
    <property type="molecule type" value="Genomic_DNA"/>
</dbReference>
<organism evidence="6 7">
    <name type="scientific">Trypanosoma cruzi</name>
    <dbReference type="NCBI Taxonomy" id="5693"/>
    <lineage>
        <taxon>Eukaryota</taxon>
        <taxon>Discoba</taxon>
        <taxon>Euglenozoa</taxon>
        <taxon>Kinetoplastea</taxon>
        <taxon>Metakinetoplastina</taxon>
        <taxon>Trypanosomatida</taxon>
        <taxon>Trypanosomatidae</taxon>
        <taxon>Trypanosoma</taxon>
        <taxon>Schizotrypanum</taxon>
    </lineage>
</organism>
<evidence type="ECO:0000256" key="2">
    <source>
        <dbReference type="ARBA" id="ARBA00022833"/>
    </source>
</evidence>
<dbReference type="VEuPathDB" id="TriTrypDB:TCSYLVIO_003172"/>
<dbReference type="SUPFAM" id="SSF118352">
    <property type="entry name" value="HSP33 redox switch-like"/>
    <property type="match status" value="1"/>
</dbReference>
<dbReference type="Proteomes" id="UP000246121">
    <property type="component" value="Unassembled WGS sequence"/>
</dbReference>
<evidence type="ECO:0000313" key="6">
    <source>
        <dbReference type="EMBL" id="PWU91704.1"/>
    </source>
</evidence>